<dbReference type="InterPro" id="IPR052929">
    <property type="entry name" value="RNase_H-like_EbsB-rel"/>
</dbReference>
<keyword evidence="3" id="KW-1185">Reference proteome</keyword>
<dbReference type="Pfam" id="PF13456">
    <property type="entry name" value="RVT_3"/>
    <property type="match status" value="1"/>
</dbReference>
<organism evidence="2 3">
    <name type="scientific">Lithocarpus litseifolius</name>
    <dbReference type="NCBI Taxonomy" id="425828"/>
    <lineage>
        <taxon>Eukaryota</taxon>
        <taxon>Viridiplantae</taxon>
        <taxon>Streptophyta</taxon>
        <taxon>Embryophyta</taxon>
        <taxon>Tracheophyta</taxon>
        <taxon>Spermatophyta</taxon>
        <taxon>Magnoliopsida</taxon>
        <taxon>eudicotyledons</taxon>
        <taxon>Gunneridae</taxon>
        <taxon>Pentapetalae</taxon>
        <taxon>rosids</taxon>
        <taxon>fabids</taxon>
        <taxon>Fagales</taxon>
        <taxon>Fagaceae</taxon>
        <taxon>Lithocarpus</taxon>
    </lineage>
</organism>
<dbReference type="PANTHER" id="PTHR47074:SF11">
    <property type="entry name" value="REVERSE TRANSCRIPTASE-LIKE PROTEIN"/>
    <property type="match status" value="1"/>
</dbReference>
<dbReference type="AlphaFoldDB" id="A0AAW2DF23"/>
<dbReference type="EMBL" id="JAZDWU010000003">
    <property type="protein sequence ID" value="KAL0009243.1"/>
    <property type="molecule type" value="Genomic_DNA"/>
</dbReference>
<dbReference type="Proteomes" id="UP001459277">
    <property type="component" value="Unassembled WGS sequence"/>
</dbReference>
<feature type="domain" description="RNase H type-1" evidence="1">
    <location>
        <begin position="50"/>
        <end position="122"/>
    </location>
</feature>
<gene>
    <name evidence="2" type="ORF">SO802_010745</name>
</gene>
<accession>A0AAW2DF23</accession>
<protein>
    <recommendedName>
        <fullName evidence="1">RNase H type-1 domain-containing protein</fullName>
    </recommendedName>
</protein>
<dbReference type="GO" id="GO:0004523">
    <property type="term" value="F:RNA-DNA hybrid ribonuclease activity"/>
    <property type="evidence" value="ECO:0007669"/>
    <property type="project" value="InterPro"/>
</dbReference>
<proteinExistence type="predicted"/>
<evidence type="ECO:0000313" key="2">
    <source>
        <dbReference type="EMBL" id="KAL0009243.1"/>
    </source>
</evidence>
<comment type="caution">
    <text evidence="2">The sequence shown here is derived from an EMBL/GenBank/DDBJ whole genome shotgun (WGS) entry which is preliminary data.</text>
</comment>
<sequence length="143" mass="16098">MTNEHGLFPLQLWEMAKNLVEDFQETIVMDFPPKQPIYRGWSAPPPGSFKGVLLAQEMELSNVIFEINALSIIQATSQDISGSEMGHLIQGIQLAKASFNCCSFHQLKRDYNRVAHELAQFAKCNHANQTWKGVSPLFVAHLI</sequence>
<name>A0AAW2DF23_9ROSI</name>
<evidence type="ECO:0000313" key="3">
    <source>
        <dbReference type="Proteomes" id="UP001459277"/>
    </source>
</evidence>
<dbReference type="PANTHER" id="PTHR47074">
    <property type="entry name" value="BNAC02G40300D PROTEIN"/>
    <property type="match status" value="1"/>
</dbReference>
<reference evidence="2 3" key="1">
    <citation type="submission" date="2024-01" db="EMBL/GenBank/DDBJ databases">
        <title>A telomere-to-telomere, gap-free genome of sweet tea (Lithocarpus litseifolius).</title>
        <authorList>
            <person name="Zhou J."/>
        </authorList>
    </citation>
    <scope>NUCLEOTIDE SEQUENCE [LARGE SCALE GENOMIC DNA]</scope>
    <source>
        <strain evidence="2">Zhou-2022a</strain>
        <tissue evidence="2">Leaf</tissue>
    </source>
</reference>
<dbReference type="GO" id="GO:0003676">
    <property type="term" value="F:nucleic acid binding"/>
    <property type="evidence" value="ECO:0007669"/>
    <property type="project" value="InterPro"/>
</dbReference>
<evidence type="ECO:0000259" key="1">
    <source>
        <dbReference type="Pfam" id="PF13456"/>
    </source>
</evidence>
<dbReference type="InterPro" id="IPR002156">
    <property type="entry name" value="RNaseH_domain"/>
</dbReference>